<gene>
    <name evidence="3" type="ORF">H6P81_011671</name>
</gene>
<feature type="compositionally biased region" description="Gly residues" evidence="1">
    <location>
        <begin position="31"/>
        <end position="55"/>
    </location>
</feature>
<dbReference type="InterPro" id="IPR009646">
    <property type="entry name" value="Root_cap"/>
</dbReference>
<feature type="compositionally biased region" description="Basic and acidic residues" evidence="1">
    <location>
        <begin position="95"/>
        <end position="119"/>
    </location>
</feature>
<sequence length="483" mass="51829">MARGNCHVLLLVALFVVLITLEATLVQANGNGNGNGDGGGNGSGKGKGDENGNGVGLDKEKKGKEGKDVSKGGDGNGKGGSGDEEDNGKGKGKGGKGDGDDKGKGKGSDEEDNGKEKGKGKMIRIRGKEREMRIREKGDEGKGEEGNGKGKGNEGKGDEGKGKGNGKGDQGKGEAATTHYKMVSPVEGTGQEQALCQSKGRCYNKKLTCPKECTVRKPKQSKKQKGCFIDCSKCETTCKYRRPNCEGYGSVCYDPRFVGGDGVMFYFHGAKGENFALVSDEHLQINAHFIGNRPQGRKRDFTWVQALAMMFDTHTLVIAARRVTKWDNNVDALIVRWDGDDVLVPTDGEAEWRVIGTGDSGGREVVVERTAETNSVRVTVEGLVEMDVKVTPIGGEENLVHHYELPADDAFAHLETQFRFKSFTDGVEGVLGKTYQPGYVSPVKVGVPMPLMGGEDRFRRPLIIDHVTDHEANTQPAAGIAQF</sequence>
<reference evidence="3 4" key="1">
    <citation type="submission" date="2021-07" db="EMBL/GenBank/DDBJ databases">
        <title>The Aristolochia fimbriata genome: insights into angiosperm evolution, floral development and chemical biosynthesis.</title>
        <authorList>
            <person name="Jiao Y."/>
        </authorList>
    </citation>
    <scope>NUCLEOTIDE SEQUENCE [LARGE SCALE GENOMIC DNA]</scope>
    <source>
        <strain evidence="3">IBCAS-2021</strain>
        <tissue evidence="3">Leaf</tissue>
    </source>
</reference>
<keyword evidence="4" id="KW-1185">Reference proteome</keyword>
<feature type="compositionally biased region" description="Basic and acidic residues" evidence="1">
    <location>
        <begin position="126"/>
        <end position="162"/>
    </location>
</feature>
<evidence type="ECO:0000256" key="2">
    <source>
        <dbReference type="SAM" id="SignalP"/>
    </source>
</evidence>
<accession>A0AAV7E9Z2</accession>
<dbReference type="Proteomes" id="UP000825729">
    <property type="component" value="Unassembled WGS sequence"/>
</dbReference>
<comment type="caution">
    <text evidence="3">The sequence shown here is derived from an EMBL/GenBank/DDBJ whole genome shotgun (WGS) entry which is preliminary data.</text>
</comment>
<organism evidence="3 4">
    <name type="scientific">Aristolochia fimbriata</name>
    <name type="common">White veined hardy Dutchman's pipe vine</name>
    <dbReference type="NCBI Taxonomy" id="158543"/>
    <lineage>
        <taxon>Eukaryota</taxon>
        <taxon>Viridiplantae</taxon>
        <taxon>Streptophyta</taxon>
        <taxon>Embryophyta</taxon>
        <taxon>Tracheophyta</taxon>
        <taxon>Spermatophyta</taxon>
        <taxon>Magnoliopsida</taxon>
        <taxon>Magnoliidae</taxon>
        <taxon>Piperales</taxon>
        <taxon>Aristolochiaceae</taxon>
        <taxon>Aristolochia</taxon>
    </lineage>
</organism>
<dbReference type="Pfam" id="PF06830">
    <property type="entry name" value="Root_cap"/>
    <property type="match status" value="1"/>
</dbReference>
<dbReference type="EMBL" id="JAINDJ010000005">
    <property type="protein sequence ID" value="KAG9445543.1"/>
    <property type="molecule type" value="Genomic_DNA"/>
</dbReference>
<evidence type="ECO:0000256" key="1">
    <source>
        <dbReference type="SAM" id="MobiDB-lite"/>
    </source>
</evidence>
<evidence type="ECO:0000313" key="3">
    <source>
        <dbReference type="EMBL" id="KAG9445543.1"/>
    </source>
</evidence>
<keyword evidence="2" id="KW-0732">Signal</keyword>
<protein>
    <submittedName>
        <fullName evidence="3">Uncharacterized protein</fullName>
    </submittedName>
</protein>
<feature type="region of interest" description="Disordered" evidence="1">
    <location>
        <begin position="29"/>
        <end position="175"/>
    </location>
</feature>
<name>A0AAV7E9Z2_ARIFI</name>
<dbReference type="PANTHER" id="PTHR31656">
    <property type="entry name" value="ROOT CAP DOMAIN-CONTAINING PROTEIN"/>
    <property type="match status" value="1"/>
</dbReference>
<proteinExistence type="predicted"/>
<dbReference type="AlphaFoldDB" id="A0AAV7E9Z2"/>
<feature type="compositionally biased region" description="Basic and acidic residues" evidence="1">
    <location>
        <begin position="57"/>
        <end position="71"/>
    </location>
</feature>
<feature type="chain" id="PRO_5043675498" evidence="2">
    <location>
        <begin position="29"/>
        <end position="483"/>
    </location>
</feature>
<feature type="signal peptide" evidence="2">
    <location>
        <begin position="1"/>
        <end position="28"/>
    </location>
</feature>
<evidence type="ECO:0000313" key="4">
    <source>
        <dbReference type="Proteomes" id="UP000825729"/>
    </source>
</evidence>